<name>A0A6N7S927_9FIRM</name>
<dbReference type="Proteomes" id="UP000433575">
    <property type="component" value="Unassembled WGS sequence"/>
</dbReference>
<dbReference type="EMBL" id="WKPJ01000020">
    <property type="protein sequence ID" value="MSA90125.1"/>
    <property type="molecule type" value="Genomic_DNA"/>
</dbReference>
<comment type="caution">
    <text evidence="2">The sequence shown here is derived from an EMBL/GenBank/DDBJ whole genome shotgun (WGS) entry which is preliminary data.</text>
</comment>
<dbReference type="EMBL" id="WKPI01000022">
    <property type="protein sequence ID" value="MSC33855.1"/>
    <property type="molecule type" value="Genomic_DNA"/>
</dbReference>
<evidence type="ECO:0000313" key="3">
    <source>
        <dbReference type="EMBL" id="MSC33855.1"/>
    </source>
</evidence>
<dbReference type="OrthoDB" id="9781521at2"/>
<dbReference type="Gene3D" id="1.10.260.40">
    <property type="entry name" value="lambda repressor-like DNA-binding domains"/>
    <property type="match status" value="1"/>
</dbReference>
<accession>A0A6N7S927</accession>
<dbReference type="AlphaFoldDB" id="A0A6N7S927"/>
<gene>
    <name evidence="3" type="ORF">GKD88_12060</name>
    <name evidence="2" type="ORF">GKE08_12390</name>
</gene>
<dbReference type="SUPFAM" id="SSF47413">
    <property type="entry name" value="lambda repressor-like DNA-binding domains"/>
    <property type="match status" value="1"/>
</dbReference>
<feature type="region of interest" description="Disordered" evidence="1">
    <location>
        <begin position="89"/>
        <end position="110"/>
    </location>
</feature>
<sequence>MKCSEALRRRIDELCKKYNLTYSSLSNKACGNSTISSFMSKPQETLYIPTIYCICLALDISIKEFFDSPCFDQIDEILETRRKILIEENQEKSRKKKKGKGKKEDPDSKE</sequence>
<organism evidence="2 4">
    <name type="scientific">Holdemania massiliensis</name>
    <dbReference type="NCBI Taxonomy" id="1468449"/>
    <lineage>
        <taxon>Bacteria</taxon>
        <taxon>Bacillati</taxon>
        <taxon>Bacillota</taxon>
        <taxon>Erysipelotrichia</taxon>
        <taxon>Erysipelotrichales</taxon>
        <taxon>Erysipelotrichaceae</taxon>
        <taxon>Holdemania</taxon>
    </lineage>
</organism>
<proteinExistence type="predicted"/>
<evidence type="ECO:0008006" key="6">
    <source>
        <dbReference type="Google" id="ProtNLM"/>
    </source>
</evidence>
<dbReference type="InterPro" id="IPR010982">
    <property type="entry name" value="Lambda_DNA-bd_dom_sf"/>
</dbReference>
<keyword evidence="5" id="KW-1185">Reference proteome</keyword>
<dbReference type="Proteomes" id="UP000480929">
    <property type="component" value="Unassembled WGS sequence"/>
</dbReference>
<reference evidence="4 5" key="1">
    <citation type="journal article" date="2019" name="Nat. Med.">
        <title>A library of human gut bacterial isolates paired with longitudinal multiomics data enables mechanistic microbiome research.</title>
        <authorList>
            <person name="Poyet M."/>
            <person name="Groussin M."/>
            <person name="Gibbons S.M."/>
            <person name="Avila-Pacheco J."/>
            <person name="Jiang X."/>
            <person name="Kearney S.M."/>
            <person name="Perrotta A.R."/>
            <person name="Berdy B."/>
            <person name="Zhao S."/>
            <person name="Lieberman T.D."/>
            <person name="Swanson P.K."/>
            <person name="Smith M."/>
            <person name="Roesemann S."/>
            <person name="Alexander J.E."/>
            <person name="Rich S.A."/>
            <person name="Livny J."/>
            <person name="Vlamakis H."/>
            <person name="Clish C."/>
            <person name="Bullock K."/>
            <person name="Deik A."/>
            <person name="Scott J."/>
            <person name="Pierce K.A."/>
            <person name="Xavier R.J."/>
            <person name="Alm E.J."/>
        </authorList>
    </citation>
    <scope>NUCLEOTIDE SEQUENCE [LARGE SCALE GENOMIC DNA]</scope>
    <source>
        <strain evidence="2 4">BIOML-A4</strain>
        <strain evidence="3 5">BIOML-A5</strain>
    </source>
</reference>
<dbReference type="RefSeq" id="WP_154239290.1">
    <property type="nucleotide sequence ID" value="NZ_AP031450.1"/>
</dbReference>
<evidence type="ECO:0000313" key="5">
    <source>
        <dbReference type="Proteomes" id="UP000480929"/>
    </source>
</evidence>
<protein>
    <recommendedName>
        <fullName evidence="6">XRE family transcriptional regulator</fullName>
    </recommendedName>
</protein>
<dbReference type="GO" id="GO:0003677">
    <property type="term" value="F:DNA binding"/>
    <property type="evidence" value="ECO:0007669"/>
    <property type="project" value="InterPro"/>
</dbReference>
<evidence type="ECO:0000313" key="4">
    <source>
        <dbReference type="Proteomes" id="UP000433575"/>
    </source>
</evidence>
<evidence type="ECO:0000313" key="2">
    <source>
        <dbReference type="EMBL" id="MSA90125.1"/>
    </source>
</evidence>
<evidence type="ECO:0000256" key="1">
    <source>
        <dbReference type="SAM" id="MobiDB-lite"/>
    </source>
</evidence>